<dbReference type="AlphaFoldDB" id="A0ABD0LHZ9"/>
<name>A0ABD0LHZ9_9CAEN</name>
<dbReference type="EMBL" id="JACVVK020000050">
    <property type="protein sequence ID" value="KAK7498609.1"/>
    <property type="molecule type" value="Genomic_DNA"/>
</dbReference>
<dbReference type="PROSITE" id="PS51257">
    <property type="entry name" value="PROKAR_LIPOPROTEIN"/>
    <property type="match status" value="1"/>
</dbReference>
<keyword evidence="2" id="KW-1185">Reference proteome</keyword>
<gene>
    <name evidence="1" type="ORF">BaRGS_00010269</name>
</gene>
<accession>A0ABD0LHZ9</accession>
<evidence type="ECO:0000313" key="1">
    <source>
        <dbReference type="EMBL" id="KAK7498609.1"/>
    </source>
</evidence>
<sequence length="124" mass="13930">MVGPHLRSVQSVATTTSLRHPHRHQSAIITWSCGCRPSICLHVFVRTGFCVASTPFVKFLLVLALHNIGSGSLENWLYSVQPVANTSFPNRCRYSPYVLQTEVIHTFTRRSSVNSVEAVLERYT</sequence>
<comment type="caution">
    <text evidence="1">The sequence shown here is derived from an EMBL/GenBank/DDBJ whole genome shotgun (WGS) entry which is preliminary data.</text>
</comment>
<reference evidence="1 2" key="1">
    <citation type="journal article" date="2023" name="Sci. Data">
        <title>Genome assembly of the Korean intertidal mud-creeper Batillaria attramentaria.</title>
        <authorList>
            <person name="Patra A.K."/>
            <person name="Ho P.T."/>
            <person name="Jun S."/>
            <person name="Lee S.J."/>
            <person name="Kim Y."/>
            <person name="Won Y.J."/>
        </authorList>
    </citation>
    <scope>NUCLEOTIDE SEQUENCE [LARGE SCALE GENOMIC DNA]</scope>
    <source>
        <strain evidence="1">Wonlab-2016</strain>
    </source>
</reference>
<evidence type="ECO:0008006" key="3">
    <source>
        <dbReference type="Google" id="ProtNLM"/>
    </source>
</evidence>
<evidence type="ECO:0000313" key="2">
    <source>
        <dbReference type="Proteomes" id="UP001519460"/>
    </source>
</evidence>
<proteinExistence type="predicted"/>
<protein>
    <recommendedName>
        <fullName evidence="3">Secreted protein</fullName>
    </recommendedName>
</protein>
<dbReference type="Proteomes" id="UP001519460">
    <property type="component" value="Unassembled WGS sequence"/>
</dbReference>
<organism evidence="1 2">
    <name type="scientific">Batillaria attramentaria</name>
    <dbReference type="NCBI Taxonomy" id="370345"/>
    <lineage>
        <taxon>Eukaryota</taxon>
        <taxon>Metazoa</taxon>
        <taxon>Spiralia</taxon>
        <taxon>Lophotrochozoa</taxon>
        <taxon>Mollusca</taxon>
        <taxon>Gastropoda</taxon>
        <taxon>Caenogastropoda</taxon>
        <taxon>Sorbeoconcha</taxon>
        <taxon>Cerithioidea</taxon>
        <taxon>Batillariidae</taxon>
        <taxon>Batillaria</taxon>
    </lineage>
</organism>